<evidence type="ECO:0000259" key="1">
    <source>
        <dbReference type="PROSITE" id="PS51186"/>
    </source>
</evidence>
<evidence type="ECO:0000313" key="3">
    <source>
        <dbReference type="Proteomes" id="UP001144256"/>
    </source>
</evidence>
<dbReference type="CDD" id="cd04301">
    <property type="entry name" value="NAT_SF"/>
    <property type="match status" value="1"/>
</dbReference>
<reference evidence="2" key="1">
    <citation type="submission" date="2022-06" db="EMBL/GenBank/DDBJ databases">
        <title>Vallitalea longa sp. nov., an anaerobic bacterium isolated from marine sediment.</title>
        <authorList>
            <person name="Hirano S."/>
            <person name="Terahara T."/>
            <person name="Mori K."/>
            <person name="Hamada M."/>
            <person name="Matsumoto R."/>
            <person name="Kobayashi T."/>
        </authorList>
    </citation>
    <scope>NUCLEOTIDE SEQUENCE</scope>
    <source>
        <strain evidence="2">SH18-1</strain>
    </source>
</reference>
<feature type="domain" description="N-acetyltransferase" evidence="1">
    <location>
        <begin position="8"/>
        <end position="160"/>
    </location>
</feature>
<sequence>MALDISLIKYRVAVTTDLQEIKKLAGEVVINNYTRFMGIDITKNYVDSGQSDKEIEDDIDNMVVAEHDGNILGIVVVIDDLLHLLMVKHSHQGLGIGSSLLELAEKRMFTKYDTITLQTFEGNIPTVEFYEKHGWIIVRKDYMDMIDGNMLKFEKYKKNDR</sequence>
<keyword evidence="3" id="KW-1185">Reference proteome</keyword>
<dbReference type="InterPro" id="IPR000182">
    <property type="entry name" value="GNAT_dom"/>
</dbReference>
<evidence type="ECO:0000313" key="2">
    <source>
        <dbReference type="EMBL" id="GKX28286.1"/>
    </source>
</evidence>
<dbReference type="PROSITE" id="PS51186">
    <property type="entry name" value="GNAT"/>
    <property type="match status" value="1"/>
</dbReference>
<gene>
    <name evidence="2" type="ORF">SH1V18_07660</name>
</gene>
<dbReference type="GO" id="GO:0016747">
    <property type="term" value="F:acyltransferase activity, transferring groups other than amino-acyl groups"/>
    <property type="evidence" value="ECO:0007669"/>
    <property type="project" value="InterPro"/>
</dbReference>
<dbReference type="RefSeq" id="WP_281812419.1">
    <property type="nucleotide sequence ID" value="NZ_BRLB01000001.1"/>
</dbReference>
<dbReference type="EMBL" id="BRLB01000001">
    <property type="protein sequence ID" value="GKX28286.1"/>
    <property type="molecule type" value="Genomic_DNA"/>
</dbReference>
<dbReference type="SUPFAM" id="SSF55729">
    <property type="entry name" value="Acyl-CoA N-acyltransferases (Nat)"/>
    <property type="match status" value="1"/>
</dbReference>
<accession>A0A9W5Y9B7</accession>
<dbReference type="InterPro" id="IPR016181">
    <property type="entry name" value="Acyl_CoA_acyltransferase"/>
</dbReference>
<dbReference type="Gene3D" id="3.40.630.30">
    <property type="match status" value="1"/>
</dbReference>
<organism evidence="2 3">
    <name type="scientific">Vallitalea longa</name>
    <dbReference type="NCBI Taxonomy" id="2936439"/>
    <lineage>
        <taxon>Bacteria</taxon>
        <taxon>Bacillati</taxon>
        <taxon>Bacillota</taxon>
        <taxon>Clostridia</taxon>
        <taxon>Lachnospirales</taxon>
        <taxon>Vallitaleaceae</taxon>
        <taxon>Vallitalea</taxon>
    </lineage>
</organism>
<dbReference type="Proteomes" id="UP001144256">
    <property type="component" value="Unassembled WGS sequence"/>
</dbReference>
<dbReference type="Pfam" id="PF00583">
    <property type="entry name" value="Acetyltransf_1"/>
    <property type="match status" value="1"/>
</dbReference>
<dbReference type="AlphaFoldDB" id="A0A9W5Y9B7"/>
<protein>
    <submittedName>
        <fullName evidence="2">GNAT family N-acetyltransferase</fullName>
    </submittedName>
</protein>
<comment type="caution">
    <text evidence="2">The sequence shown here is derived from an EMBL/GenBank/DDBJ whole genome shotgun (WGS) entry which is preliminary data.</text>
</comment>
<proteinExistence type="predicted"/>
<name>A0A9W5Y9B7_9FIRM</name>